<evidence type="ECO:0000256" key="3">
    <source>
        <dbReference type="ARBA" id="ARBA00023235"/>
    </source>
</evidence>
<dbReference type="GO" id="GO:0043138">
    <property type="term" value="F:3'-5' DNA helicase activity"/>
    <property type="evidence" value="ECO:0007669"/>
    <property type="project" value="UniProtKB-EC"/>
</dbReference>
<dbReference type="GO" id="GO:0009378">
    <property type="term" value="F:four-way junction helicase activity"/>
    <property type="evidence" value="ECO:0007669"/>
    <property type="project" value="TreeGrafter"/>
</dbReference>
<evidence type="ECO:0000256" key="6">
    <source>
        <dbReference type="ARBA" id="ARBA00034808"/>
    </source>
</evidence>
<dbReference type="AlphaFoldDB" id="A0A6S7H9M6"/>
<proteinExistence type="inferred from homology"/>
<dbReference type="EC" id="5.6.2.4" evidence="6"/>
<dbReference type="GO" id="GO:0005694">
    <property type="term" value="C:chromosome"/>
    <property type="evidence" value="ECO:0007669"/>
    <property type="project" value="TreeGrafter"/>
</dbReference>
<organism evidence="9 10">
    <name type="scientific">Paramuricea clavata</name>
    <name type="common">Red gorgonian</name>
    <name type="synonym">Violescent sea-whip</name>
    <dbReference type="NCBI Taxonomy" id="317549"/>
    <lineage>
        <taxon>Eukaryota</taxon>
        <taxon>Metazoa</taxon>
        <taxon>Cnidaria</taxon>
        <taxon>Anthozoa</taxon>
        <taxon>Octocorallia</taxon>
        <taxon>Malacalcyonacea</taxon>
        <taxon>Plexauridae</taxon>
        <taxon>Paramuricea</taxon>
    </lineage>
</organism>
<dbReference type="SMART" id="SM00490">
    <property type="entry name" value="HELICc"/>
    <property type="match status" value="1"/>
</dbReference>
<evidence type="ECO:0000313" key="10">
    <source>
        <dbReference type="Proteomes" id="UP001152795"/>
    </source>
</evidence>
<evidence type="ECO:0000259" key="8">
    <source>
        <dbReference type="PROSITE" id="PS51194"/>
    </source>
</evidence>
<sequence length="199" mass="22552">GLLKDRTDYPLTVIYIPLRWCGYAYKLFESLLGIKQYYPDGALEIPENRLFAQFHASQTKQMKEQILRQLCSGTSTVRVIFATVAMGMGVDIPSILNVIHIGPPCSVKAYFQETGRAGRDDKPARAILHYNNRDIAKNRAGMQDDMRTFCKSIDTCLRLLLLKSLDHEETMVDLPHLCCSICAKKCECPQCLCDLMQNL</sequence>
<dbReference type="OrthoDB" id="10261556at2759"/>
<feature type="domain" description="Helicase C-terminal" evidence="8">
    <location>
        <begin position="2"/>
        <end position="161"/>
    </location>
</feature>
<dbReference type="GO" id="GO:0005634">
    <property type="term" value="C:nucleus"/>
    <property type="evidence" value="ECO:0007669"/>
    <property type="project" value="TreeGrafter"/>
</dbReference>
<keyword evidence="2" id="KW-0238">DNA-binding</keyword>
<keyword evidence="4" id="KW-0539">Nucleus</keyword>
<dbReference type="InterPro" id="IPR001650">
    <property type="entry name" value="Helicase_C-like"/>
</dbReference>
<evidence type="ECO:0000256" key="1">
    <source>
        <dbReference type="ARBA" id="ARBA00005446"/>
    </source>
</evidence>
<dbReference type="SUPFAM" id="SSF52540">
    <property type="entry name" value="P-loop containing nucleoside triphosphate hydrolases"/>
    <property type="match status" value="1"/>
</dbReference>
<dbReference type="Proteomes" id="UP001152795">
    <property type="component" value="Unassembled WGS sequence"/>
</dbReference>
<comment type="caution">
    <text evidence="9">The sequence shown here is derived from an EMBL/GenBank/DDBJ whole genome shotgun (WGS) entry which is preliminary data.</text>
</comment>
<evidence type="ECO:0000313" key="9">
    <source>
        <dbReference type="EMBL" id="CAB4001574.1"/>
    </source>
</evidence>
<evidence type="ECO:0000256" key="7">
    <source>
        <dbReference type="ARBA" id="ARBA00044542"/>
    </source>
</evidence>
<dbReference type="Pfam" id="PF00271">
    <property type="entry name" value="Helicase_C"/>
    <property type="match status" value="1"/>
</dbReference>
<dbReference type="PROSITE" id="PS51194">
    <property type="entry name" value="HELICASE_CTER"/>
    <property type="match status" value="1"/>
</dbReference>
<feature type="non-terminal residue" evidence="9">
    <location>
        <position position="1"/>
    </location>
</feature>
<dbReference type="EMBL" id="CACRXK020004123">
    <property type="protein sequence ID" value="CAB4001574.1"/>
    <property type="molecule type" value="Genomic_DNA"/>
</dbReference>
<protein>
    <recommendedName>
        <fullName evidence="6">DNA 3'-5' helicase</fullName>
        <ecNumber evidence="6">5.6.2.4</ecNumber>
    </recommendedName>
    <alternativeName>
        <fullName evidence="7">DNA 3'-5' helicase BLM</fullName>
    </alternativeName>
</protein>
<dbReference type="GO" id="GO:0005737">
    <property type="term" value="C:cytoplasm"/>
    <property type="evidence" value="ECO:0007669"/>
    <property type="project" value="TreeGrafter"/>
</dbReference>
<dbReference type="GO" id="GO:0000724">
    <property type="term" value="P:double-strand break repair via homologous recombination"/>
    <property type="evidence" value="ECO:0007669"/>
    <property type="project" value="TreeGrafter"/>
</dbReference>
<dbReference type="PANTHER" id="PTHR13710:SF153">
    <property type="entry name" value="RECQ-LIKE DNA HELICASE BLM"/>
    <property type="match status" value="1"/>
</dbReference>
<dbReference type="Gene3D" id="3.40.50.300">
    <property type="entry name" value="P-loop containing nucleotide triphosphate hydrolases"/>
    <property type="match status" value="1"/>
</dbReference>
<keyword evidence="10" id="KW-1185">Reference proteome</keyword>
<name>A0A6S7H9M6_PARCT</name>
<comment type="similarity">
    <text evidence="1">Belongs to the helicase family. RecQ subfamily.</text>
</comment>
<evidence type="ECO:0000256" key="2">
    <source>
        <dbReference type="ARBA" id="ARBA00023125"/>
    </source>
</evidence>
<dbReference type="PANTHER" id="PTHR13710">
    <property type="entry name" value="DNA HELICASE RECQ FAMILY MEMBER"/>
    <property type="match status" value="1"/>
</dbReference>
<evidence type="ECO:0000256" key="5">
    <source>
        <dbReference type="ARBA" id="ARBA00034617"/>
    </source>
</evidence>
<reference evidence="9" key="1">
    <citation type="submission" date="2020-04" db="EMBL/GenBank/DDBJ databases">
        <authorList>
            <person name="Alioto T."/>
            <person name="Alioto T."/>
            <person name="Gomez Garrido J."/>
        </authorList>
    </citation>
    <scope>NUCLEOTIDE SEQUENCE</scope>
    <source>
        <strain evidence="9">A484AB</strain>
    </source>
</reference>
<dbReference type="InterPro" id="IPR027417">
    <property type="entry name" value="P-loop_NTPase"/>
</dbReference>
<dbReference type="GO" id="GO:0003677">
    <property type="term" value="F:DNA binding"/>
    <property type="evidence" value="ECO:0007669"/>
    <property type="project" value="UniProtKB-KW"/>
</dbReference>
<keyword evidence="3" id="KW-0413">Isomerase</keyword>
<comment type="catalytic activity">
    <reaction evidence="5">
        <text>Couples ATP hydrolysis with the unwinding of duplex DNA by translocating in the 3'-5' direction.</text>
        <dbReference type="EC" id="5.6.2.4"/>
    </reaction>
</comment>
<accession>A0A6S7H9M6</accession>
<evidence type="ECO:0000256" key="4">
    <source>
        <dbReference type="ARBA" id="ARBA00023242"/>
    </source>
</evidence>
<gene>
    <name evidence="9" type="ORF">PACLA_8A075424</name>
</gene>